<dbReference type="WBParaSite" id="Minc3s00786g17354">
    <property type="protein sequence ID" value="Minc3s00786g17354"/>
    <property type="gene ID" value="Minc3s00786g17354"/>
</dbReference>
<evidence type="ECO:0000313" key="2">
    <source>
        <dbReference type="WBParaSite" id="Minc3s00786g17354"/>
    </source>
</evidence>
<dbReference type="Proteomes" id="UP000887563">
    <property type="component" value="Unplaced"/>
</dbReference>
<dbReference type="AlphaFoldDB" id="A0A914LXW5"/>
<name>A0A914LXW5_MELIC</name>
<evidence type="ECO:0000313" key="1">
    <source>
        <dbReference type="Proteomes" id="UP000887563"/>
    </source>
</evidence>
<protein>
    <submittedName>
        <fullName evidence="2">Uncharacterized protein</fullName>
    </submittedName>
</protein>
<organism evidence="1 2">
    <name type="scientific">Meloidogyne incognita</name>
    <name type="common">Southern root-knot nematode worm</name>
    <name type="synonym">Oxyuris incognita</name>
    <dbReference type="NCBI Taxonomy" id="6306"/>
    <lineage>
        <taxon>Eukaryota</taxon>
        <taxon>Metazoa</taxon>
        <taxon>Ecdysozoa</taxon>
        <taxon>Nematoda</taxon>
        <taxon>Chromadorea</taxon>
        <taxon>Rhabditida</taxon>
        <taxon>Tylenchina</taxon>
        <taxon>Tylenchomorpha</taxon>
        <taxon>Tylenchoidea</taxon>
        <taxon>Meloidogynidae</taxon>
        <taxon>Meloidogyninae</taxon>
        <taxon>Meloidogyne</taxon>
        <taxon>Meloidogyne incognita group</taxon>
    </lineage>
</organism>
<keyword evidence="1" id="KW-1185">Reference proteome</keyword>
<proteinExistence type="predicted"/>
<accession>A0A914LXW5</accession>
<sequence>ITFIFESALLSANEIGGITGNNEEEKVQKVMLKKHVRNQGFFLFLNNFFGGIKRDEVVGESTKG</sequence>
<reference evidence="2" key="1">
    <citation type="submission" date="2022-11" db="UniProtKB">
        <authorList>
            <consortium name="WormBaseParasite"/>
        </authorList>
    </citation>
    <scope>IDENTIFICATION</scope>
</reference>